<dbReference type="Gene3D" id="1.10.10.10">
    <property type="entry name" value="Winged helix-like DNA-binding domain superfamily/Winged helix DNA-binding domain"/>
    <property type="match status" value="1"/>
</dbReference>
<feature type="domain" description="HTH hxlR-type" evidence="1">
    <location>
        <begin position="1"/>
        <end position="47"/>
    </location>
</feature>
<evidence type="ECO:0000313" key="3">
    <source>
        <dbReference type="Proteomes" id="UP000199045"/>
    </source>
</evidence>
<dbReference type="PROSITE" id="PS51118">
    <property type="entry name" value="HTH_HXLR"/>
    <property type="match status" value="1"/>
</dbReference>
<organism evidence="2 3">
    <name type="scientific">Chitinophaga filiformis</name>
    <name type="common">Myxococcus filiformis</name>
    <name type="synonym">Flexibacter filiformis</name>
    <dbReference type="NCBI Taxonomy" id="104663"/>
    <lineage>
        <taxon>Bacteria</taxon>
        <taxon>Pseudomonadati</taxon>
        <taxon>Bacteroidota</taxon>
        <taxon>Chitinophagia</taxon>
        <taxon>Chitinophagales</taxon>
        <taxon>Chitinophagaceae</taxon>
        <taxon>Chitinophaga</taxon>
    </lineage>
</organism>
<sequence>MNHLVKRTVCNTKPVTVEYELTALGGSFNEIIEAMAKWGIQYRQSVFSK</sequence>
<dbReference type="SUPFAM" id="SSF46785">
    <property type="entry name" value="Winged helix' DNA-binding domain"/>
    <property type="match status" value="1"/>
</dbReference>
<gene>
    <name evidence="2" type="ORF">SAMN04488121_11244</name>
</gene>
<dbReference type="Proteomes" id="UP000199045">
    <property type="component" value="Unassembled WGS sequence"/>
</dbReference>
<name>A0A1G8C7A6_CHIFI</name>
<dbReference type="InterPro" id="IPR002577">
    <property type="entry name" value="HTH_HxlR"/>
</dbReference>
<evidence type="ECO:0000313" key="2">
    <source>
        <dbReference type="EMBL" id="SDH41396.1"/>
    </source>
</evidence>
<dbReference type="EMBL" id="FNBN01000012">
    <property type="protein sequence ID" value="SDH41396.1"/>
    <property type="molecule type" value="Genomic_DNA"/>
</dbReference>
<dbReference type="AlphaFoldDB" id="A0A1G8C7A6"/>
<dbReference type="InterPro" id="IPR036388">
    <property type="entry name" value="WH-like_DNA-bd_sf"/>
</dbReference>
<dbReference type="STRING" id="104663.SAMN04488121_11244"/>
<dbReference type="InterPro" id="IPR036390">
    <property type="entry name" value="WH_DNA-bd_sf"/>
</dbReference>
<reference evidence="3" key="1">
    <citation type="submission" date="2016-10" db="EMBL/GenBank/DDBJ databases">
        <authorList>
            <person name="Varghese N."/>
            <person name="Submissions S."/>
        </authorList>
    </citation>
    <scope>NUCLEOTIDE SEQUENCE [LARGE SCALE GENOMIC DNA]</scope>
    <source>
        <strain evidence="3">DSM 527</strain>
    </source>
</reference>
<dbReference type="OrthoDB" id="8231503at2"/>
<accession>A0A1G8C7A6</accession>
<dbReference type="Pfam" id="PF01638">
    <property type="entry name" value="HxlR"/>
    <property type="match status" value="1"/>
</dbReference>
<proteinExistence type="predicted"/>
<dbReference type="RefSeq" id="WP_089838020.1">
    <property type="nucleotide sequence ID" value="NZ_FNBN01000012.1"/>
</dbReference>
<protein>
    <submittedName>
        <fullName evidence="2">HxlR-like helix-turn-helix</fullName>
    </submittedName>
</protein>
<evidence type="ECO:0000259" key="1">
    <source>
        <dbReference type="PROSITE" id="PS51118"/>
    </source>
</evidence>